<feature type="region of interest" description="Disordered" evidence="1">
    <location>
        <begin position="640"/>
        <end position="664"/>
    </location>
</feature>
<accession>A0A0G4ENI0</accession>
<keyword evidence="3" id="KW-1185">Reference proteome</keyword>
<dbReference type="EMBL" id="CDMY01000275">
    <property type="protein sequence ID" value="CEL99148.1"/>
    <property type="molecule type" value="Genomic_DNA"/>
</dbReference>
<gene>
    <name evidence="2" type="ORF">Vbra_2856</name>
</gene>
<feature type="compositionally biased region" description="Acidic residues" evidence="1">
    <location>
        <begin position="168"/>
        <end position="182"/>
    </location>
</feature>
<feature type="region of interest" description="Disordered" evidence="1">
    <location>
        <begin position="598"/>
        <end position="621"/>
    </location>
</feature>
<feature type="region of interest" description="Disordered" evidence="1">
    <location>
        <begin position="245"/>
        <end position="286"/>
    </location>
</feature>
<dbReference type="OMA" id="TENTWTT"/>
<name>A0A0G4ENI0_VITBC</name>
<evidence type="ECO:0000256" key="1">
    <source>
        <dbReference type="SAM" id="MobiDB-lite"/>
    </source>
</evidence>
<protein>
    <submittedName>
        <fullName evidence="2">Uncharacterized protein</fullName>
    </submittedName>
</protein>
<proteinExistence type="predicted"/>
<dbReference type="AlphaFoldDB" id="A0A0G4ENI0"/>
<feature type="compositionally biased region" description="Basic and acidic residues" evidence="1">
    <location>
        <begin position="250"/>
        <end position="286"/>
    </location>
</feature>
<sequence length="664" mass="75068">MDWNRWTIKNVLVLDPDLPPFAELPDQKRKVEVEKEKEKSKVSWDRVVHRHTPANSLLRTRTFRIKIPVDGQEREFLLQLLNEPCAIRLCDRGGLVLKTIMAKRLSGVRRKGMTLEVRVKKETFDVIFGNLKECLTCCDSLRLMYGILVALASYSREEIRQMERGDGEGGEVEVEEVEEEEEDIVSEVDPLMQEDDLRRKAGGRRRIDFLEGCPIHGDRPCDCQLERPTFKATRQALFLAGEIETAEEVPEGKRPPSDARAKHAAKRSEADGLKQKGGEGKGTLEAKQDRMLADRFPVAIEGRLEPGREVRMKELSILGASVPPKLLEWYVAEKPGVPPSFPADATSQSPLFRVTDEMVGHCIRLRLLRRLKEPRKKNAIIASIATSQPVTMDDKVARIMMKNLVDIPVVYEAYFKWPDACRMFLVDTHTDEAPKNPIVQINVIISRYGIVVKLTDAAAIDLGIGAPAAKKEGGSEASSASETDEAEGAHLERPFGYPAFYLSRPLNLHAPRNKAPGDHMHLYLNIWTGGMTPTTYRLELPSEDVRNEFYHTIQLCKFLRGTFKDVDRWRADLAVGYYARLKKLYAYLWATRAEELTNPPPPEVTAPPVRGPEEYEEEAPVEGAGVGLYEELCPTCHQPLPKVHREQHPQQQQWGGVPNEETYA</sequence>
<dbReference type="VEuPathDB" id="CryptoDB:Vbra_2856"/>
<dbReference type="OrthoDB" id="365655at2759"/>
<feature type="region of interest" description="Disordered" evidence="1">
    <location>
        <begin position="163"/>
        <end position="182"/>
    </location>
</feature>
<dbReference type="Proteomes" id="UP000041254">
    <property type="component" value="Unassembled WGS sequence"/>
</dbReference>
<evidence type="ECO:0000313" key="3">
    <source>
        <dbReference type="Proteomes" id="UP000041254"/>
    </source>
</evidence>
<feature type="region of interest" description="Disordered" evidence="1">
    <location>
        <begin position="469"/>
        <end position="488"/>
    </location>
</feature>
<reference evidence="2 3" key="1">
    <citation type="submission" date="2014-11" db="EMBL/GenBank/DDBJ databases">
        <authorList>
            <person name="Zhu J."/>
            <person name="Qi W."/>
            <person name="Song R."/>
        </authorList>
    </citation>
    <scope>NUCLEOTIDE SEQUENCE [LARGE SCALE GENOMIC DNA]</scope>
</reference>
<organism evidence="2 3">
    <name type="scientific">Vitrella brassicaformis (strain CCMP3155)</name>
    <dbReference type="NCBI Taxonomy" id="1169540"/>
    <lineage>
        <taxon>Eukaryota</taxon>
        <taxon>Sar</taxon>
        <taxon>Alveolata</taxon>
        <taxon>Colpodellida</taxon>
        <taxon>Vitrellaceae</taxon>
        <taxon>Vitrella</taxon>
    </lineage>
</organism>
<evidence type="ECO:0000313" key="2">
    <source>
        <dbReference type="EMBL" id="CEL99148.1"/>
    </source>
</evidence>
<dbReference type="InParanoid" id="A0A0G4ENI0"/>